<dbReference type="Proteomes" id="UP001332243">
    <property type="component" value="Unassembled WGS sequence"/>
</dbReference>
<organism evidence="2 3">
    <name type="scientific">Plantactinospora sonchi</name>
    <dbReference type="NCBI Taxonomy" id="1544735"/>
    <lineage>
        <taxon>Bacteria</taxon>
        <taxon>Bacillati</taxon>
        <taxon>Actinomycetota</taxon>
        <taxon>Actinomycetes</taxon>
        <taxon>Micromonosporales</taxon>
        <taxon>Micromonosporaceae</taxon>
        <taxon>Plantactinospora</taxon>
    </lineage>
</organism>
<dbReference type="EMBL" id="JAZGQK010000013">
    <property type="protein sequence ID" value="MEE6260204.1"/>
    <property type="molecule type" value="Genomic_DNA"/>
</dbReference>
<proteinExistence type="predicted"/>
<gene>
    <name evidence="2" type="ORF">V1633_17075</name>
</gene>
<keyword evidence="3" id="KW-1185">Reference proteome</keyword>
<evidence type="ECO:0000313" key="2">
    <source>
        <dbReference type="EMBL" id="MEE6260204.1"/>
    </source>
</evidence>
<comment type="caution">
    <text evidence="2">The sequence shown here is derived from an EMBL/GenBank/DDBJ whole genome shotgun (WGS) entry which is preliminary data.</text>
</comment>
<name>A0ABU7RUM0_9ACTN</name>
<feature type="compositionally biased region" description="Low complexity" evidence="1">
    <location>
        <begin position="10"/>
        <end position="22"/>
    </location>
</feature>
<sequence length="192" mass="20448">MIATACPAGTSRSTSSTARTSALPPPYHLVTPRARSSADYDVPAEAANYRFTVEVERPAAAQLSTRVSASWTFRSGRPANGQTRHLPVQAVRFAPELDGRNAAPAGREFRVPVRVQRQAGAEPAGCASLTVDVSYDDGRTWRPARVTGTGPNRIAVLTHPTGAGFVSLRASATDTAGNTVRQTTIRAYRLTD</sequence>
<feature type="region of interest" description="Disordered" evidence="1">
    <location>
        <begin position="1"/>
        <end position="38"/>
    </location>
</feature>
<accession>A0ABU7RUM0</accession>
<evidence type="ECO:0000313" key="3">
    <source>
        <dbReference type="Proteomes" id="UP001332243"/>
    </source>
</evidence>
<reference evidence="2 3" key="1">
    <citation type="submission" date="2024-01" db="EMBL/GenBank/DDBJ databases">
        <title>Genome insights into Plantactinospora sonchi sp. nov.</title>
        <authorList>
            <person name="Wang L."/>
        </authorList>
    </citation>
    <scope>NUCLEOTIDE SEQUENCE [LARGE SCALE GENOMIC DNA]</scope>
    <source>
        <strain evidence="2 3">NEAU-QY2</strain>
    </source>
</reference>
<dbReference type="RefSeq" id="WP_331215328.1">
    <property type="nucleotide sequence ID" value="NZ_JAZGQK010000013.1"/>
</dbReference>
<protein>
    <submittedName>
        <fullName evidence="2">Uncharacterized protein</fullName>
    </submittedName>
</protein>
<evidence type="ECO:0000256" key="1">
    <source>
        <dbReference type="SAM" id="MobiDB-lite"/>
    </source>
</evidence>